<dbReference type="Gene3D" id="3.40.50.300">
    <property type="entry name" value="P-loop containing nucleotide triphosphate hydrolases"/>
    <property type="match status" value="2"/>
</dbReference>
<dbReference type="Pfam" id="PF00271">
    <property type="entry name" value="Helicase_C"/>
    <property type="match status" value="1"/>
</dbReference>
<dbReference type="PROSITE" id="PS51192">
    <property type="entry name" value="HELICASE_ATP_BIND_1"/>
    <property type="match status" value="1"/>
</dbReference>
<dbReference type="FunFam" id="3.40.50.300:FF:000794">
    <property type="entry name" value="ATP-dependent RNA helicase"/>
    <property type="match status" value="1"/>
</dbReference>
<evidence type="ECO:0000313" key="3">
    <source>
        <dbReference type="EMBL" id="KWU01402.1"/>
    </source>
</evidence>
<name>A0A109D9R2_9VIBR</name>
<protein>
    <submittedName>
        <fullName evidence="3">ATP-dependent helicase</fullName>
    </submittedName>
</protein>
<organism evidence="3 4">
    <name type="scientific">Vibrio toranzoniae</name>
    <dbReference type="NCBI Taxonomy" id="1194427"/>
    <lineage>
        <taxon>Bacteria</taxon>
        <taxon>Pseudomonadati</taxon>
        <taxon>Pseudomonadota</taxon>
        <taxon>Gammaproteobacteria</taxon>
        <taxon>Vibrionales</taxon>
        <taxon>Vibrionaceae</taxon>
        <taxon>Vibrio</taxon>
    </lineage>
</organism>
<dbReference type="GeneID" id="300178705"/>
<dbReference type="Pfam" id="PF04851">
    <property type="entry name" value="ResIII"/>
    <property type="match status" value="1"/>
</dbReference>
<keyword evidence="4" id="KW-1185">Reference proteome</keyword>
<gene>
    <name evidence="3" type="ORF">APQ14_06765</name>
</gene>
<dbReference type="AlphaFoldDB" id="A0A109D9R2"/>
<dbReference type="PANTHER" id="PTHR47396:SF1">
    <property type="entry name" value="ATP-DEPENDENT HELICASE IRC3-RELATED"/>
    <property type="match status" value="1"/>
</dbReference>
<reference evidence="3 4" key="1">
    <citation type="submission" date="2015-11" db="EMBL/GenBank/DDBJ databases">
        <title>Draft WGS of Vibrio toranzoniae.</title>
        <authorList>
            <person name="Lasa A."/>
            <person name="Romalde J.L."/>
        </authorList>
    </citation>
    <scope>NUCLEOTIDE SEQUENCE [LARGE SCALE GENOMIC DNA]</scope>
    <source>
        <strain evidence="3 4">Vb 10.8</strain>
    </source>
</reference>
<dbReference type="SMART" id="SM00490">
    <property type="entry name" value="HELICc"/>
    <property type="match status" value="1"/>
</dbReference>
<accession>A0A109D9R2</accession>
<dbReference type="RefSeq" id="WP_060467949.1">
    <property type="nucleotide sequence ID" value="NZ_AP025514.1"/>
</dbReference>
<dbReference type="PANTHER" id="PTHR47396">
    <property type="entry name" value="TYPE I RESTRICTION ENZYME ECOKI R PROTEIN"/>
    <property type="match status" value="1"/>
</dbReference>
<dbReference type="InterPro" id="IPR011332">
    <property type="entry name" value="Ribosomal_zn-bd"/>
</dbReference>
<keyword evidence="3" id="KW-0067">ATP-binding</keyword>
<dbReference type="Proteomes" id="UP000057389">
    <property type="component" value="Unassembled WGS sequence"/>
</dbReference>
<comment type="caution">
    <text evidence="3">The sequence shown here is derived from an EMBL/GenBank/DDBJ whole genome shotgun (WGS) entry which is preliminary data.</text>
</comment>
<evidence type="ECO:0000313" key="4">
    <source>
        <dbReference type="Proteomes" id="UP000057389"/>
    </source>
</evidence>
<dbReference type="OrthoDB" id="9802848at2"/>
<dbReference type="SUPFAM" id="SSF52540">
    <property type="entry name" value="P-loop containing nucleoside triphosphate hydrolases"/>
    <property type="match status" value="1"/>
</dbReference>
<sequence length="580" mass="66129">MYTLRPYQADSVKSVIHYFRKHQTPAVLVLPTGAGKSLVIAELARLAKGRVLVLAHVKELVEQNHEKYEGYGLKGSIFSAGLGRKETDQQVVFASVQSVVRNLDSFSNQFSLLVIDECHRVPDEKNSSYQKVITHLRENNSGIKVLGLTATPYRLGMGWIYQYHTRGQVRSDEPRFFRDCIFELPIRYLLDEGFLTPARMIDAPVLSYDFSQLKPASTGRYKEAELDMVIEQSKRATPQIVDQIIHLAQDKLGIMVFAATVRHAQEILGLLPEGEASIVIGDTPTLERDQIINDFKERRIKFLVNVSVLTTGFDAPHVDLIAILRPTESISLYQQIVGRGLRLSPGKKECLVLDYAGNSYDLYQPEVGDPKPDSDSEIITIPCPACGFNNNFWGKLDSNGFLLEHFGRKCQGYFTDEDTDEREHCGYRFRAKYCGECGADNDIAARICHECDATLVDPDKKLKEALNLKDALVFECLEMDLNVLKDDKGKSQLKVTYRGENQAQVHEFWSLTTKKQKQNFKDQFVRPHLADRHRPFEESSPTKVVAHQHRFRPPQFVIARKVGRFWKMRDKIFEGELQQR</sequence>
<dbReference type="EMBL" id="LMXU01000014">
    <property type="protein sequence ID" value="KWU01402.1"/>
    <property type="molecule type" value="Genomic_DNA"/>
</dbReference>
<dbReference type="GO" id="GO:0004386">
    <property type="term" value="F:helicase activity"/>
    <property type="evidence" value="ECO:0007669"/>
    <property type="project" value="UniProtKB-KW"/>
</dbReference>
<dbReference type="GO" id="GO:0006412">
    <property type="term" value="P:translation"/>
    <property type="evidence" value="ECO:0007669"/>
    <property type="project" value="InterPro"/>
</dbReference>
<dbReference type="InterPro" id="IPR006935">
    <property type="entry name" value="Helicase/UvrB_N"/>
</dbReference>
<dbReference type="PROSITE" id="PS51194">
    <property type="entry name" value="HELICASE_CTER"/>
    <property type="match status" value="1"/>
</dbReference>
<dbReference type="InterPro" id="IPR027417">
    <property type="entry name" value="P-loop_NTPase"/>
</dbReference>
<keyword evidence="3" id="KW-0347">Helicase</keyword>
<dbReference type="GO" id="GO:0005829">
    <property type="term" value="C:cytosol"/>
    <property type="evidence" value="ECO:0007669"/>
    <property type="project" value="TreeGrafter"/>
</dbReference>
<feature type="domain" description="Helicase C-terminal" evidence="2">
    <location>
        <begin position="239"/>
        <end position="379"/>
    </location>
</feature>
<feature type="domain" description="Helicase ATP-binding" evidence="1">
    <location>
        <begin position="17"/>
        <end position="152"/>
    </location>
</feature>
<dbReference type="InterPro" id="IPR050742">
    <property type="entry name" value="Helicase_Restrict-Modif_Enz"/>
</dbReference>
<keyword evidence="3" id="KW-0378">Hydrolase</keyword>
<proteinExistence type="predicted"/>
<keyword evidence="3" id="KW-0547">Nucleotide-binding</keyword>
<dbReference type="SMART" id="SM00487">
    <property type="entry name" value="DEXDc"/>
    <property type="match status" value="1"/>
</dbReference>
<dbReference type="GO" id="GO:0016787">
    <property type="term" value="F:hydrolase activity"/>
    <property type="evidence" value="ECO:0007669"/>
    <property type="project" value="InterPro"/>
</dbReference>
<dbReference type="InterPro" id="IPR014001">
    <property type="entry name" value="Helicase_ATP-bd"/>
</dbReference>
<dbReference type="GO" id="GO:0003677">
    <property type="term" value="F:DNA binding"/>
    <property type="evidence" value="ECO:0007669"/>
    <property type="project" value="InterPro"/>
</dbReference>
<dbReference type="SUPFAM" id="SSF57829">
    <property type="entry name" value="Zn-binding ribosomal proteins"/>
    <property type="match status" value="1"/>
</dbReference>
<evidence type="ECO:0000259" key="1">
    <source>
        <dbReference type="PROSITE" id="PS51192"/>
    </source>
</evidence>
<dbReference type="InterPro" id="IPR001650">
    <property type="entry name" value="Helicase_C-like"/>
</dbReference>
<dbReference type="GO" id="GO:0005524">
    <property type="term" value="F:ATP binding"/>
    <property type="evidence" value="ECO:0007669"/>
    <property type="project" value="InterPro"/>
</dbReference>
<evidence type="ECO:0000259" key="2">
    <source>
        <dbReference type="PROSITE" id="PS51194"/>
    </source>
</evidence>